<keyword evidence="4" id="KW-0133">Cell shape</keyword>
<keyword evidence="3" id="KW-0132">Cell division</keyword>
<evidence type="ECO:0000256" key="1">
    <source>
        <dbReference type="ARBA" id="ARBA00004496"/>
    </source>
</evidence>
<evidence type="ECO:0000256" key="3">
    <source>
        <dbReference type="ARBA" id="ARBA00022618"/>
    </source>
</evidence>
<reference evidence="8 9" key="1">
    <citation type="submission" date="2020-07" db="EMBL/GenBank/DDBJ databases">
        <authorList>
            <person name="Criscuolo A."/>
        </authorList>
    </citation>
    <scope>NUCLEOTIDE SEQUENCE [LARGE SCALE GENOMIC DNA]</scope>
    <source>
        <strain evidence="8">CIP111649</strain>
    </source>
</reference>
<dbReference type="Proteomes" id="UP000589351">
    <property type="component" value="Unassembled WGS sequence"/>
</dbReference>
<organism evidence="8 9">
    <name type="scientific">Jeotgalicoccus meleagridis</name>
    <dbReference type="NCBI Taxonomy" id="2759181"/>
    <lineage>
        <taxon>Bacteria</taxon>
        <taxon>Bacillati</taxon>
        <taxon>Bacillota</taxon>
        <taxon>Bacilli</taxon>
        <taxon>Bacillales</taxon>
        <taxon>Staphylococcaceae</taxon>
        <taxon>Jeotgalicoccus</taxon>
    </lineage>
</organism>
<comment type="caution">
    <text evidence="8">The sequence shown here is derived from an EMBL/GenBank/DDBJ whole genome shotgun (WGS) entry which is preliminary data.</text>
</comment>
<comment type="subcellular location">
    <subcellularLocation>
        <location evidence="1">Cytoplasm</location>
    </subcellularLocation>
</comment>
<evidence type="ECO:0000256" key="7">
    <source>
        <dbReference type="SAM" id="Coils"/>
    </source>
</evidence>
<dbReference type="RefSeq" id="WP_185125726.1">
    <property type="nucleotide sequence ID" value="NZ_CAJEWD010000008.1"/>
</dbReference>
<accession>A0A6V7RHU7</accession>
<sequence length="109" mass="12587">MSDYTLKLSAKDIFEKEFEKSVRGFKPIEVDSFLDDVISDYQKMADMNNNIKKLEEENARLKKEVEDLRIRVATNTRTGNNGGQSQQIDILKRLSNLEKQVFGKAEKQS</sequence>
<dbReference type="EMBL" id="CAJEWD010000008">
    <property type="protein sequence ID" value="CAD2077643.1"/>
    <property type="molecule type" value="Genomic_DNA"/>
</dbReference>
<protein>
    <submittedName>
        <fullName evidence="8">Cell cycle protein GpsB</fullName>
    </submittedName>
</protein>
<dbReference type="GO" id="GO:0008360">
    <property type="term" value="P:regulation of cell shape"/>
    <property type="evidence" value="ECO:0007669"/>
    <property type="project" value="UniProtKB-KW"/>
</dbReference>
<dbReference type="InterPro" id="IPR011229">
    <property type="entry name" value="Cell_cycle_GpsB"/>
</dbReference>
<name>A0A6V7RHU7_9STAP</name>
<dbReference type="InterPro" id="IPR007793">
    <property type="entry name" value="DivIVA_fam"/>
</dbReference>
<keyword evidence="5 7" id="KW-0175">Coiled coil</keyword>
<evidence type="ECO:0000313" key="8">
    <source>
        <dbReference type="EMBL" id="CAD2077643.1"/>
    </source>
</evidence>
<dbReference type="NCBIfam" id="TIGR03544">
    <property type="entry name" value="DivI1A_domain"/>
    <property type="match status" value="1"/>
</dbReference>
<keyword evidence="9" id="KW-1185">Reference proteome</keyword>
<dbReference type="Pfam" id="PF05103">
    <property type="entry name" value="DivIVA"/>
    <property type="match status" value="1"/>
</dbReference>
<dbReference type="NCBIfam" id="NF010725">
    <property type="entry name" value="PRK14127.1"/>
    <property type="match status" value="1"/>
</dbReference>
<dbReference type="PANTHER" id="PTHR35794">
    <property type="entry name" value="CELL DIVISION PROTEIN DIVIVA"/>
    <property type="match status" value="1"/>
</dbReference>
<dbReference type="Gene3D" id="6.10.250.660">
    <property type="match status" value="1"/>
</dbReference>
<dbReference type="AlphaFoldDB" id="A0A6V7RHU7"/>
<evidence type="ECO:0000256" key="2">
    <source>
        <dbReference type="ARBA" id="ARBA00022490"/>
    </source>
</evidence>
<keyword evidence="6" id="KW-0131">Cell cycle</keyword>
<dbReference type="PANTHER" id="PTHR35794:SF1">
    <property type="entry name" value="CELL CYCLE PROTEIN GPSB"/>
    <property type="match status" value="1"/>
</dbReference>
<dbReference type="GO" id="GO:0051301">
    <property type="term" value="P:cell division"/>
    <property type="evidence" value="ECO:0007669"/>
    <property type="project" value="UniProtKB-KW"/>
</dbReference>
<evidence type="ECO:0000256" key="4">
    <source>
        <dbReference type="ARBA" id="ARBA00022960"/>
    </source>
</evidence>
<gene>
    <name evidence="8" type="primary">gpsB</name>
    <name evidence="8" type="ORF">JEODO184_01207</name>
</gene>
<dbReference type="PIRSF" id="PIRSF029938">
    <property type="entry name" value="UCP029938"/>
    <property type="match status" value="1"/>
</dbReference>
<dbReference type="GO" id="GO:0005737">
    <property type="term" value="C:cytoplasm"/>
    <property type="evidence" value="ECO:0007669"/>
    <property type="project" value="UniProtKB-SubCell"/>
</dbReference>
<dbReference type="InterPro" id="IPR019933">
    <property type="entry name" value="DivIVA_domain"/>
</dbReference>
<evidence type="ECO:0000256" key="6">
    <source>
        <dbReference type="ARBA" id="ARBA00023306"/>
    </source>
</evidence>
<proteinExistence type="predicted"/>
<keyword evidence="2" id="KW-0963">Cytoplasm</keyword>
<evidence type="ECO:0000256" key="5">
    <source>
        <dbReference type="ARBA" id="ARBA00023054"/>
    </source>
</evidence>
<evidence type="ECO:0000313" key="9">
    <source>
        <dbReference type="Proteomes" id="UP000589351"/>
    </source>
</evidence>
<feature type="coiled-coil region" evidence="7">
    <location>
        <begin position="37"/>
        <end position="71"/>
    </location>
</feature>